<gene>
    <name evidence="3" type="ORF">SAMN05443637_1282</name>
</gene>
<evidence type="ECO:0000256" key="1">
    <source>
        <dbReference type="SAM" id="Coils"/>
    </source>
</evidence>
<organism evidence="3 4">
    <name type="scientific">Pseudonocardia thermophila</name>
    <dbReference type="NCBI Taxonomy" id="1848"/>
    <lineage>
        <taxon>Bacteria</taxon>
        <taxon>Bacillati</taxon>
        <taxon>Actinomycetota</taxon>
        <taxon>Actinomycetes</taxon>
        <taxon>Pseudonocardiales</taxon>
        <taxon>Pseudonocardiaceae</taxon>
        <taxon>Pseudonocardia</taxon>
    </lineage>
</organism>
<proteinExistence type="predicted"/>
<name>A0A1M7AH69_PSETH</name>
<feature type="region of interest" description="Disordered" evidence="2">
    <location>
        <begin position="15"/>
        <end position="41"/>
    </location>
</feature>
<feature type="coiled-coil region" evidence="1">
    <location>
        <begin position="47"/>
        <end position="95"/>
    </location>
</feature>
<keyword evidence="1" id="KW-0175">Coiled coil</keyword>
<accession>A0A1M7AH69</accession>
<dbReference type="RefSeq" id="WP_073460244.1">
    <property type="nucleotide sequence ID" value="NZ_FRAP01000028.1"/>
</dbReference>
<dbReference type="AlphaFoldDB" id="A0A1M7AH69"/>
<keyword evidence="4" id="KW-1185">Reference proteome</keyword>
<reference evidence="3 4" key="1">
    <citation type="submission" date="2016-11" db="EMBL/GenBank/DDBJ databases">
        <authorList>
            <person name="Jaros S."/>
            <person name="Januszkiewicz K."/>
            <person name="Wedrychowicz H."/>
        </authorList>
    </citation>
    <scope>NUCLEOTIDE SEQUENCE [LARGE SCALE GENOMIC DNA]</scope>
    <source>
        <strain evidence="3 4">DSM 43832</strain>
    </source>
</reference>
<sequence length="103" mass="12286">MVLAGLVHFGPVIRDRIRPRPAEDDQPGSSSPSTQTPPVVDRTDQFLQHLLRQIAEAQEREDELERQIRERDERIERLEREVVRLEREVLRLESLLWRRPTRD</sequence>
<protein>
    <submittedName>
        <fullName evidence="3">Uncharacterized protein</fullName>
    </submittedName>
</protein>
<feature type="compositionally biased region" description="Low complexity" evidence="2">
    <location>
        <begin position="27"/>
        <end position="38"/>
    </location>
</feature>
<evidence type="ECO:0000256" key="2">
    <source>
        <dbReference type="SAM" id="MobiDB-lite"/>
    </source>
</evidence>
<dbReference type="STRING" id="1848.SAMN05443637_1282"/>
<evidence type="ECO:0000313" key="4">
    <source>
        <dbReference type="Proteomes" id="UP000184363"/>
    </source>
</evidence>
<dbReference type="Proteomes" id="UP000184363">
    <property type="component" value="Unassembled WGS sequence"/>
</dbReference>
<dbReference type="EMBL" id="FRAP01000028">
    <property type="protein sequence ID" value="SHL42071.1"/>
    <property type="molecule type" value="Genomic_DNA"/>
</dbReference>
<dbReference type="SUPFAM" id="SSF57997">
    <property type="entry name" value="Tropomyosin"/>
    <property type="match status" value="1"/>
</dbReference>
<evidence type="ECO:0000313" key="3">
    <source>
        <dbReference type="EMBL" id="SHL42071.1"/>
    </source>
</evidence>